<dbReference type="Gene3D" id="2.130.10.10">
    <property type="entry name" value="YVTN repeat-like/Quinoprotein amine dehydrogenase"/>
    <property type="match status" value="1"/>
</dbReference>
<dbReference type="Proteomes" id="UP000247409">
    <property type="component" value="Unassembled WGS sequence"/>
</dbReference>
<dbReference type="EMBL" id="NBIV01000080">
    <property type="protein sequence ID" value="PXF44842.1"/>
    <property type="molecule type" value="Genomic_DNA"/>
</dbReference>
<feature type="region of interest" description="Disordered" evidence="2">
    <location>
        <begin position="206"/>
        <end position="246"/>
    </location>
</feature>
<feature type="compositionally biased region" description="Acidic residues" evidence="2">
    <location>
        <begin position="232"/>
        <end position="243"/>
    </location>
</feature>
<dbReference type="AlphaFoldDB" id="A0A2V3IRW5"/>
<dbReference type="InterPro" id="IPR015943">
    <property type="entry name" value="WD40/YVTN_repeat-like_dom_sf"/>
</dbReference>
<evidence type="ECO:0000256" key="1">
    <source>
        <dbReference type="PROSITE-ProRule" id="PRU00221"/>
    </source>
</evidence>
<dbReference type="OrthoDB" id="5591786at2759"/>
<feature type="compositionally biased region" description="Polar residues" evidence="2">
    <location>
        <begin position="220"/>
        <end position="229"/>
    </location>
</feature>
<keyword evidence="4" id="KW-1185">Reference proteome</keyword>
<reference evidence="3 4" key="1">
    <citation type="journal article" date="2018" name="Mol. Biol. Evol.">
        <title>Analysis of the draft genome of the red seaweed Gracilariopsis chorda provides insights into genome size evolution in Rhodophyta.</title>
        <authorList>
            <person name="Lee J."/>
            <person name="Yang E.C."/>
            <person name="Graf L."/>
            <person name="Yang J.H."/>
            <person name="Qiu H."/>
            <person name="Zel Zion U."/>
            <person name="Chan C.X."/>
            <person name="Stephens T.G."/>
            <person name="Weber A.P.M."/>
            <person name="Boo G.H."/>
            <person name="Boo S.M."/>
            <person name="Kim K.M."/>
            <person name="Shin Y."/>
            <person name="Jung M."/>
            <person name="Lee S.J."/>
            <person name="Yim H.S."/>
            <person name="Lee J.H."/>
            <person name="Bhattacharya D."/>
            <person name="Yoon H.S."/>
        </authorList>
    </citation>
    <scope>NUCLEOTIDE SEQUENCE [LARGE SCALE GENOMIC DNA]</scope>
    <source>
        <strain evidence="3 4">SKKU-2015</strain>
        <tissue evidence="3">Whole body</tissue>
    </source>
</reference>
<feature type="repeat" description="WD" evidence="1">
    <location>
        <begin position="261"/>
        <end position="302"/>
    </location>
</feature>
<dbReference type="PROSITE" id="PS50082">
    <property type="entry name" value="WD_REPEATS_2"/>
    <property type="match status" value="1"/>
</dbReference>
<dbReference type="SUPFAM" id="SSF50978">
    <property type="entry name" value="WD40 repeat-like"/>
    <property type="match status" value="1"/>
</dbReference>
<organism evidence="3 4">
    <name type="scientific">Gracilariopsis chorda</name>
    <dbReference type="NCBI Taxonomy" id="448386"/>
    <lineage>
        <taxon>Eukaryota</taxon>
        <taxon>Rhodophyta</taxon>
        <taxon>Florideophyceae</taxon>
        <taxon>Rhodymeniophycidae</taxon>
        <taxon>Gracilariales</taxon>
        <taxon>Gracilariaceae</taxon>
        <taxon>Gracilariopsis</taxon>
    </lineage>
</organism>
<comment type="caution">
    <text evidence="3">The sequence shown here is derived from an EMBL/GenBank/DDBJ whole genome shotgun (WGS) entry which is preliminary data.</text>
</comment>
<proteinExistence type="predicted"/>
<evidence type="ECO:0000313" key="4">
    <source>
        <dbReference type="Proteomes" id="UP000247409"/>
    </source>
</evidence>
<keyword evidence="1" id="KW-0853">WD repeat</keyword>
<sequence length="616" mass="68474">MSHPKQPKPCIIPSSLSSIRADLVLEPTRPPGPQLRPRFYRLNVLAAHDDVLYLAASNNEITRLKIHRSRGIVLQQLPSSTISPPTVINNVRVAPFSTHTSSHVLLLTGGNENQSASGRLVLLPLTSAGDPSPPVAKSFRTRTNSAWGLDVHPFLPRIAVSSNSQVIFIYTFRHPQPVTALQHNTQPAAHSAHNEALANQQQLIVPPNQPQQPAQPNDQLSESDAGGSTDSEPSDLDDPDDQDDHQYHLDDYFERYQPHAARVHLNNIPCVSFHKQGHLLASASIDCTFAVYDMTTSNLVSSYQSGIPVARDRYHTHTEERCWQTHWVSPSTVQNVDEHHKVWSLHSWQSSSARTWAAPPNFVCELGPISPLLTRYGNAVRRAQTKVFYDDRQLLEPTHGSPHSESQNLRSPDSGPVFDINAVFDEPTASQHEVSIEFENKQPFALKTSITEDTPDLLSEGELMLVCFEKSIELHHILPPSDPSPDANGVSQAAPQRRRARKIDRIRLNTRTCRQLMVTQIIEIAPLSLLVCIAVNTGVLFVRILRSCTPTSLSEPSLFVERVIKIDAICGTCVIERPGSVLAEFCAELWVFTADGNLQCWELSRDEFALDISKPV</sequence>
<dbReference type="InterPro" id="IPR001680">
    <property type="entry name" value="WD40_rpt"/>
</dbReference>
<feature type="compositionally biased region" description="Polar residues" evidence="2">
    <location>
        <begin position="401"/>
        <end position="411"/>
    </location>
</feature>
<protein>
    <submittedName>
        <fullName evidence="3">Uncharacterized protein</fullName>
    </submittedName>
</protein>
<feature type="region of interest" description="Disordered" evidence="2">
    <location>
        <begin position="478"/>
        <end position="499"/>
    </location>
</feature>
<evidence type="ECO:0000256" key="2">
    <source>
        <dbReference type="SAM" id="MobiDB-lite"/>
    </source>
</evidence>
<dbReference type="InterPro" id="IPR036322">
    <property type="entry name" value="WD40_repeat_dom_sf"/>
</dbReference>
<feature type="region of interest" description="Disordered" evidence="2">
    <location>
        <begin position="391"/>
        <end position="417"/>
    </location>
</feature>
<evidence type="ECO:0000313" key="3">
    <source>
        <dbReference type="EMBL" id="PXF44842.1"/>
    </source>
</evidence>
<gene>
    <name evidence="3" type="ORF">BWQ96_05425</name>
</gene>
<dbReference type="SMART" id="SM00320">
    <property type="entry name" value="WD40"/>
    <property type="match status" value="2"/>
</dbReference>
<name>A0A2V3IRW5_9FLOR</name>
<accession>A0A2V3IRW5</accession>